<gene>
    <name evidence="1" type="ORF">MSAN_00771300</name>
</gene>
<comment type="caution">
    <text evidence="1">The sequence shown here is derived from an EMBL/GenBank/DDBJ whole genome shotgun (WGS) entry which is preliminary data.</text>
</comment>
<proteinExistence type="predicted"/>
<dbReference type="Proteomes" id="UP000623467">
    <property type="component" value="Unassembled WGS sequence"/>
</dbReference>
<evidence type="ECO:0000313" key="1">
    <source>
        <dbReference type="EMBL" id="KAF7371352.1"/>
    </source>
</evidence>
<dbReference type="AlphaFoldDB" id="A0A8H7DFN5"/>
<dbReference type="EMBL" id="JACAZH010000004">
    <property type="protein sequence ID" value="KAF7371352.1"/>
    <property type="molecule type" value="Genomic_DNA"/>
</dbReference>
<evidence type="ECO:0000313" key="2">
    <source>
        <dbReference type="Proteomes" id="UP000623467"/>
    </source>
</evidence>
<reference evidence="1" key="1">
    <citation type="submission" date="2020-05" db="EMBL/GenBank/DDBJ databases">
        <title>Mycena genomes resolve the evolution of fungal bioluminescence.</title>
        <authorList>
            <person name="Tsai I.J."/>
        </authorList>
    </citation>
    <scope>NUCLEOTIDE SEQUENCE</scope>
    <source>
        <strain evidence="1">160909Yilan</strain>
    </source>
</reference>
<name>A0A8H7DFN5_9AGAR</name>
<accession>A0A8H7DFN5</accession>
<dbReference type="OrthoDB" id="3164835at2759"/>
<protein>
    <submittedName>
        <fullName evidence="1">BTB domain-containing protein</fullName>
    </submittedName>
</protein>
<organism evidence="1 2">
    <name type="scientific">Mycena sanguinolenta</name>
    <dbReference type="NCBI Taxonomy" id="230812"/>
    <lineage>
        <taxon>Eukaryota</taxon>
        <taxon>Fungi</taxon>
        <taxon>Dikarya</taxon>
        <taxon>Basidiomycota</taxon>
        <taxon>Agaricomycotina</taxon>
        <taxon>Agaricomycetes</taxon>
        <taxon>Agaricomycetidae</taxon>
        <taxon>Agaricales</taxon>
        <taxon>Marasmiineae</taxon>
        <taxon>Mycenaceae</taxon>
        <taxon>Mycena</taxon>
    </lineage>
</organism>
<keyword evidence="2" id="KW-1185">Reference proteome</keyword>
<sequence>MFSLPQSGAGDEVPVIPVTETGRLFDRFLRVWYPGAEMLVKFDGLDELAKITELALLKYDVQSVAPIMRIHSQVYLQTHCLGVFAVACRYGWDDVAKAATKQSLNFTRATLFNDSTLLRYHHTCGRAASSVKLLGVSDHRYSWYTCTSCPAHTSSYSPPPFGMNTPRAWIFQYLDEMSSKLKDTPGANVQDPSILLAAQVKAASCKGNCRQDGLRDLIRFVTEKYEPAVKAAIEAVRLEISF</sequence>